<accession>A0A147BFE6</accession>
<keyword evidence="1" id="KW-0732">Signal</keyword>
<dbReference type="AlphaFoldDB" id="A0A147BFE6"/>
<evidence type="ECO:0000313" key="2">
    <source>
        <dbReference type="EMBL" id="JAR89464.1"/>
    </source>
</evidence>
<protein>
    <submittedName>
        <fullName evidence="2">Putative secreted protein</fullName>
    </submittedName>
</protein>
<organism evidence="2">
    <name type="scientific">Ixodes ricinus</name>
    <name type="common">Common tick</name>
    <name type="synonym">Acarus ricinus</name>
    <dbReference type="NCBI Taxonomy" id="34613"/>
    <lineage>
        <taxon>Eukaryota</taxon>
        <taxon>Metazoa</taxon>
        <taxon>Ecdysozoa</taxon>
        <taxon>Arthropoda</taxon>
        <taxon>Chelicerata</taxon>
        <taxon>Arachnida</taxon>
        <taxon>Acari</taxon>
        <taxon>Parasitiformes</taxon>
        <taxon>Ixodida</taxon>
        <taxon>Ixodoidea</taxon>
        <taxon>Ixodidae</taxon>
        <taxon>Ixodinae</taxon>
        <taxon>Ixodes</taxon>
    </lineage>
</organism>
<feature type="chain" id="PRO_5007542167" evidence="1">
    <location>
        <begin position="18"/>
        <end position="82"/>
    </location>
</feature>
<dbReference type="EMBL" id="GEGO01005940">
    <property type="protein sequence ID" value="JAR89464.1"/>
    <property type="molecule type" value="Transcribed_RNA"/>
</dbReference>
<feature type="signal peptide" evidence="1">
    <location>
        <begin position="1"/>
        <end position="17"/>
    </location>
</feature>
<sequence length="82" mass="8858">MKCPLVILAFLARPGRCKSCALTTNFTEKRSVLPDTCAQNLRPALYGSIAELPGFEGIEEAMAAVTVLKQKPKTNGILHARS</sequence>
<evidence type="ECO:0000256" key="1">
    <source>
        <dbReference type="SAM" id="SignalP"/>
    </source>
</evidence>
<reference evidence="2" key="1">
    <citation type="journal article" date="2018" name="PLoS Negl. Trop. Dis.">
        <title>Sialome diversity of ticks revealed by RNAseq of single tick salivary glands.</title>
        <authorList>
            <person name="Perner J."/>
            <person name="Kropackova S."/>
            <person name="Kopacek P."/>
            <person name="Ribeiro J.M."/>
        </authorList>
    </citation>
    <scope>NUCLEOTIDE SEQUENCE</scope>
    <source>
        <strain evidence="2">Siblings of single egg batch collected in Ceske Budejovice</strain>
        <tissue evidence="2">Salivary glands</tissue>
    </source>
</reference>
<proteinExistence type="predicted"/>
<feature type="non-terminal residue" evidence="2">
    <location>
        <position position="82"/>
    </location>
</feature>
<name>A0A147BFE6_IXORI</name>